<organism evidence="2">
    <name type="scientific">Streptomyces sp. R41</name>
    <dbReference type="NCBI Taxonomy" id="3238632"/>
    <lineage>
        <taxon>Bacteria</taxon>
        <taxon>Bacillati</taxon>
        <taxon>Actinomycetota</taxon>
        <taxon>Actinomycetes</taxon>
        <taxon>Kitasatosporales</taxon>
        <taxon>Streptomycetaceae</taxon>
        <taxon>Streptomyces</taxon>
    </lineage>
</organism>
<feature type="signal peptide" evidence="1">
    <location>
        <begin position="1"/>
        <end position="24"/>
    </location>
</feature>
<feature type="chain" id="PRO_5044192689" description="PknH-like extracellular domain-containing protein" evidence="1">
    <location>
        <begin position="25"/>
        <end position="249"/>
    </location>
</feature>
<proteinExistence type="predicted"/>
<evidence type="ECO:0008006" key="3">
    <source>
        <dbReference type="Google" id="ProtNLM"/>
    </source>
</evidence>
<gene>
    <name evidence="2" type="ORF">AB5J53_15930</name>
</gene>
<dbReference type="InterPro" id="IPR006311">
    <property type="entry name" value="TAT_signal"/>
</dbReference>
<keyword evidence="1" id="KW-0732">Signal</keyword>
<accession>A0AB39RGX7</accession>
<sequence>MSRSIGRRHLAAMTLMAIGMTACGGEHDGGAPTAKAAVSQGTAQNARVLSQQQLEDAVVDAHDLPGVQVNEIGVGTKGVGNGVIHAVRRATDPSLCAPVSAAVDGASGYTPVGSVQRIAGTKSHSAILTLVSYRSADASRVMKELRAGLKSCKGYEAAGPGAMKVTFENVEATKAPPQGDEGLAFRLKWVAEPGEDGLRVPSSVAVIRHRSTLAIYKAISDSPRTPASIPSDLVNAQSKVLDAAVQTTS</sequence>
<dbReference type="EMBL" id="CP163443">
    <property type="protein sequence ID" value="XDQ53048.1"/>
    <property type="molecule type" value="Genomic_DNA"/>
</dbReference>
<protein>
    <recommendedName>
        <fullName evidence="3">PknH-like extracellular domain-containing protein</fullName>
    </recommendedName>
</protein>
<dbReference type="RefSeq" id="WP_369246313.1">
    <property type="nucleotide sequence ID" value="NZ_CP163443.1"/>
</dbReference>
<reference evidence="2" key="1">
    <citation type="submission" date="2024-07" db="EMBL/GenBank/DDBJ databases">
        <authorList>
            <person name="Yu S.T."/>
        </authorList>
    </citation>
    <scope>NUCLEOTIDE SEQUENCE</scope>
    <source>
        <strain evidence="2">R41</strain>
    </source>
</reference>
<evidence type="ECO:0000313" key="2">
    <source>
        <dbReference type="EMBL" id="XDQ53048.1"/>
    </source>
</evidence>
<dbReference type="PROSITE" id="PS51257">
    <property type="entry name" value="PROKAR_LIPOPROTEIN"/>
    <property type="match status" value="1"/>
</dbReference>
<name>A0AB39RGX7_9ACTN</name>
<dbReference type="AlphaFoldDB" id="A0AB39RGX7"/>
<dbReference type="PROSITE" id="PS51318">
    <property type="entry name" value="TAT"/>
    <property type="match status" value="1"/>
</dbReference>
<evidence type="ECO:0000256" key="1">
    <source>
        <dbReference type="SAM" id="SignalP"/>
    </source>
</evidence>